<evidence type="ECO:0000313" key="1">
    <source>
        <dbReference type="EMBL" id="BAW16591.1"/>
    </source>
</evidence>
<reference evidence="1 2" key="1">
    <citation type="journal article" date="2017" name="Infect. Immun.">
        <title>Characterization of the Pathogenicity of Streptococcus intermedius TYG1620 Isolated from a Human Brain Abscess Based on the Complete Genome Sequence with Transcriptome Analysis and Transposon Mutagenesis in a Murine Subcutaneous Abscess Model.</title>
        <authorList>
            <person name="Hasegawa N."/>
            <person name="Sekizuka T."/>
            <person name="Sugi Y."/>
            <person name="Kawakami N."/>
            <person name="Ogasawara Y."/>
            <person name="Kato K."/>
            <person name="Yamashita A."/>
            <person name="Takeuchi F."/>
            <person name="Kuroda M."/>
        </authorList>
    </citation>
    <scope>NUCLEOTIDE SEQUENCE [LARGE SCALE GENOMIC DNA]</scope>
    <source>
        <strain evidence="1 2">TYG1620</strain>
    </source>
</reference>
<name>A0AAD1FJH5_STRIT</name>
<dbReference type="Proteomes" id="UP000217792">
    <property type="component" value="Chromosome"/>
</dbReference>
<accession>A0AAD1FJH5</accession>
<sequence>MVKKINKIDAIFNNVIHIFYHKKYKKEEEIRSFVLHFTKIGV</sequence>
<dbReference type="AlphaFoldDB" id="A0AAD1FJH5"/>
<organism evidence="1 2">
    <name type="scientific">Streptococcus intermedius</name>
    <dbReference type="NCBI Taxonomy" id="1338"/>
    <lineage>
        <taxon>Bacteria</taxon>
        <taxon>Bacillati</taxon>
        <taxon>Bacillota</taxon>
        <taxon>Bacilli</taxon>
        <taxon>Lactobacillales</taxon>
        <taxon>Streptococcaceae</taxon>
        <taxon>Streptococcus</taxon>
        <taxon>Streptococcus anginosus group</taxon>
    </lineage>
</organism>
<proteinExistence type="predicted"/>
<evidence type="ECO:0000313" key="2">
    <source>
        <dbReference type="Proteomes" id="UP000217792"/>
    </source>
</evidence>
<gene>
    <name evidence="1" type="ORF">SITYG_06050</name>
</gene>
<protein>
    <submittedName>
        <fullName evidence="1">Uncharacterized protein</fullName>
    </submittedName>
</protein>
<dbReference type="EMBL" id="AP014880">
    <property type="protein sequence ID" value="BAW16591.1"/>
    <property type="molecule type" value="Genomic_DNA"/>
</dbReference>